<feature type="transmembrane region" description="Helical" evidence="1">
    <location>
        <begin position="254"/>
        <end position="275"/>
    </location>
</feature>
<dbReference type="AlphaFoldDB" id="A0A178M5S2"/>
<sequence length="645" mass="71415">MVTLLERINEVLFAAVLIVSFSLLAYIVLQNWRSDIVRALGVLLAGVIIAYSGDLLLARAQRPETVEFLGRAQWLGIVLVPAGYIHFANALLAFGNANTLAQRWRRSVYLAYLGSIIIFLLVALGTNLVIHTGMPSGPVAQFQAGPLFWFYVVFFVVAAATALIAILTVRRSALTPSQRRRLSYLSATFAAPGIGVFPFLLVASPSAAPISLILALQAIASVIVIVMVTIMTYSVAFQGMLIPERLIKQDFVRWWLYGPFVGITTILFIQAVPVIAQQLGLPPETLITFGVMVMTVLMPIFVTQAKPYLDALIYRQDHSEIDYLRNLPRNMFTRADLRALLENSLVAICNPLGVKTGFVIAPGEDGFSIKALWGSRREVRRFVTEHPIANLIPQLDAMPYDASASLDSGSFVVIGSFCLLPLRSPDGVFLGAIGLEATPEQLQRNGGMSTEMRRMVTGLAHQIELALTTAQMQRQIFDALRGLAPEMQSLQQLSSRLEQATPSTLNAIEDDIVLHPDFPQLVKDALTQFWGGPKLADSPLLGLRSVRRVLAEQGGSPTKALQAVLRQAIANLRPDDQIDPSAQEWLLYNLLEGRFLRRQTVRDVAHRLAMSESDFYRKQRIAIEEVARQILLMEEHEYENSTGRR</sequence>
<feature type="transmembrane region" description="Helical" evidence="1">
    <location>
        <begin position="36"/>
        <end position="53"/>
    </location>
</feature>
<feature type="transmembrane region" description="Helical" evidence="1">
    <location>
        <begin position="12"/>
        <end position="29"/>
    </location>
</feature>
<proteinExistence type="predicted"/>
<feature type="domain" description="Histidine kinase N-terminal 7TM region" evidence="2">
    <location>
        <begin position="16"/>
        <end position="226"/>
    </location>
</feature>
<keyword evidence="1" id="KW-0472">Membrane</keyword>
<keyword evidence="1" id="KW-1133">Transmembrane helix</keyword>
<evidence type="ECO:0000313" key="4">
    <source>
        <dbReference type="Proteomes" id="UP000078287"/>
    </source>
</evidence>
<dbReference type="Pfam" id="PF16927">
    <property type="entry name" value="HisKA_7TM"/>
    <property type="match status" value="1"/>
</dbReference>
<dbReference type="InterPro" id="IPR031621">
    <property type="entry name" value="HisKA_7TM"/>
</dbReference>
<accession>A0A178M5S2</accession>
<dbReference type="EMBL" id="LWQS01000071">
    <property type="protein sequence ID" value="OAN44101.1"/>
    <property type="molecule type" value="Genomic_DNA"/>
</dbReference>
<gene>
    <name evidence="3" type="ORF">A6A03_02835</name>
</gene>
<dbReference type="STRING" id="1707952.A6A03_02835"/>
<name>A0A178M5S2_9CHLR</name>
<dbReference type="OrthoDB" id="144042at2"/>
<dbReference type="Proteomes" id="UP000078287">
    <property type="component" value="Unassembled WGS sequence"/>
</dbReference>
<keyword evidence="1" id="KW-0812">Transmembrane</keyword>
<protein>
    <recommendedName>
        <fullName evidence="2">Histidine kinase N-terminal 7TM region domain-containing protein</fullName>
    </recommendedName>
</protein>
<keyword evidence="4" id="KW-1185">Reference proteome</keyword>
<comment type="caution">
    <text evidence="3">The sequence shown here is derived from an EMBL/GenBank/DDBJ whole genome shotgun (WGS) entry which is preliminary data.</text>
</comment>
<reference evidence="3 4" key="1">
    <citation type="submission" date="2016-04" db="EMBL/GenBank/DDBJ databases">
        <title>Chloroflexus islandicus sp. nov., a thermophilic filamentous anoxygenic phototrophic bacterium from geyser Strokkur (Iceland).</title>
        <authorList>
            <person name="Gaisin V.A."/>
            <person name="Kalashnikov A.M."/>
            <person name="Sukhacheva M.V."/>
            <person name="Grouzdev D.S."/>
            <person name="Ivanov T.M."/>
            <person name="Kuznetsov B."/>
            <person name="Gorlenko V.M."/>
        </authorList>
    </citation>
    <scope>NUCLEOTIDE SEQUENCE [LARGE SCALE GENOMIC DNA]</scope>
    <source>
        <strain evidence="4">isl-2</strain>
    </source>
</reference>
<feature type="transmembrane region" description="Helical" evidence="1">
    <location>
        <begin position="210"/>
        <end position="233"/>
    </location>
</feature>
<evidence type="ECO:0000256" key="1">
    <source>
        <dbReference type="SAM" id="Phobius"/>
    </source>
</evidence>
<feature type="transmembrane region" description="Helical" evidence="1">
    <location>
        <begin position="107"/>
        <end position="128"/>
    </location>
</feature>
<evidence type="ECO:0000259" key="2">
    <source>
        <dbReference type="Pfam" id="PF16927"/>
    </source>
</evidence>
<organism evidence="3 4">
    <name type="scientific">Chloroflexus islandicus</name>
    <dbReference type="NCBI Taxonomy" id="1707952"/>
    <lineage>
        <taxon>Bacteria</taxon>
        <taxon>Bacillati</taxon>
        <taxon>Chloroflexota</taxon>
        <taxon>Chloroflexia</taxon>
        <taxon>Chloroflexales</taxon>
        <taxon>Chloroflexineae</taxon>
        <taxon>Chloroflexaceae</taxon>
        <taxon>Chloroflexus</taxon>
    </lineage>
</organism>
<feature type="transmembrane region" description="Helical" evidence="1">
    <location>
        <begin position="148"/>
        <end position="170"/>
    </location>
</feature>
<feature type="transmembrane region" description="Helical" evidence="1">
    <location>
        <begin position="73"/>
        <end position="95"/>
    </location>
</feature>
<feature type="transmembrane region" description="Helical" evidence="1">
    <location>
        <begin position="182"/>
        <end position="204"/>
    </location>
</feature>
<evidence type="ECO:0000313" key="3">
    <source>
        <dbReference type="EMBL" id="OAN44101.1"/>
    </source>
</evidence>
<feature type="transmembrane region" description="Helical" evidence="1">
    <location>
        <begin position="287"/>
        <end position="305"/>
    </location>
</feature>
<dbReference type="SUPFAM" id="SSF55781">
    <property type="entry name" value="GAF domain-like"/>
    <property type="match status" value="1"/>
</dbReference>
<dbReference type="RefSeq" id="WP_066789575.1">
    <property type="nucleotide sequence ID" value="NZ_LWQS01000071.1"/>
</dbReference>